<dbReference type="EMBL" id="PZQS01000001">
    <property type="protein sequence ID" value="PVD38761.1"/>
    <property type="molecule type" value="Genomic_DNA"/>
</dbReference>
<keyword evidence="2" id="KW-1185">Reference proteome</keyword>
<dbReference type="Proteomes" id="UP000245119">
    <property type="component" value="Linkage Group LG1"/>
</dbReference>
<reference evidence="1 2" key="1">
    <citation type="submission" date="2018-04" db="EMBL/GenBank/DDBJ databases">
        <title>The genome of golden apple snail Pomacea canaliculata provides insight into stress tolerance and invasive adaptation.</title>
        <authorList>
            <person name="Liu C."/>
            <person name="Liu B."/>
            <person name="Ren Y."/>
            <person name="Zhang Y."/>
            <person name="Wang H."/>
            <person name="Li S."/>
            <person name="Jiang F."/>
            <person name="Yin L."/>
            <person name="Zhang G."/>
            <person name="Qian W."/>
            <person name="Fan W."/>
        </authorList>
    </citation>
    <scope>NUCLEOTIDE SEQUENCE [LARGE SCALE GENOMIC DNA]</scope>
    <source>
        <strain evidence="1">SZHN2017</strain>
        <tissue evidence="1">Muscle</tissue>
    </source>
</reference>
<protein>
    <submittedName>
        <fullName evidence="1">Uncharacterized protein</fullName>
    </submittedName>
</protein>
<proteinExistence type="predicted"/>
<gene>
    <name evidence="1" type="ORF">C0Q70_01384</name>
</gene>
<evidence type="ECO:0000313" key="2">
    <source>
        <dbReference type="Proteomes" id="UP000245119"/>
    </source>
</evidence>
<comment type="caution">
    <text evidence="1">The sequence shown here is derived from an EMBL/GenBank/DDBJ whole genome shotgun (WGS) entry which is preliminary data.</text>
</comment>
<accession>A0A2T7PZB8</accession>
<dbReference type="AlphaFoldDB" id="A0A2T7PZB8"/>
<name>A0A2T7PZB8_POMCA</name>
<organism evidence="1 2">
    <name type="scientific">Pomacea canaliculata</name>
    <name type="common">Golden apple snail</name>
    <dbReference type="NCBI Taxonomy" id="400727"/>
    <lineage>
        <taxon>Eukaryota</taxon>
        <taxon>Metazoa</taxon>
        <taxon>Spiralia</taxon>
        <taxon>Lophotrochozoa</taxon>
        <taxon>Mollusca</taxon>
        <taxon>Gastropoda</taxon>
        <taxon>Caenogastropoda</taxon>
        <taxon>Architaenioglossa</taxon>
        <taxon>Ampullarioidea</taxon>
        <taxon>Ampullariidae</taxon>
        <taxon>Pomacea</taxon>
    </lineage>
</organism>
<sequence>MLSPGEVGQWCSRCGAPRQVASVCRVYVHHEAEKPKKLMRTGCEMGDNNHGSSLTSAEVSIDTSLKKKTREVVNPRYMNREVAREHCIVFSY</sequence>
<evidence type="ECO:0000313" key="1">
    <source>
        <dbReference type="EMBL" id="PVD38761.1"/>
    </source>
</evidence>